<dbReference type="EMBL" id="MU151580">
    <property type="protein sequence ID" value="KAF9442703.1"/>
    <property type="molecule type" value="Genomic_DNA"/>
</dbReference>
<dbReference type="AlphaFoldDB" id="A0A9P6BYR3"/>
<reference evidence="1" key="1">
    <citation type="submission" date="2020-11" db="EMBL/GenBank/DDBJ databases">
        <authorList>
            <consortium name="DOE Joint Genome Institute"/>
            <person name="Ahrendt S."/>
            <person name="Riley R."/>
            <person name="Andreopoulos W."/>
            <person name="Labutti K."/>
            <person name="Pangilinan J."/>
            <person name="Ruiz-Duenas F.J."/>
            <person name="Barrasa J.M."/>
            <person name="Sanchez-Garcia M."/>
            <person name="Camarero S."/>
            <person name="Miyauchi S."/>
            <person name="Serrano A."/>
            <person name="Linde D."/>
            <person name="Babiker R."/>
            <person name="Drula E."/>
            <person name="Ayuso-Fernandez I."/>
            <person name="Pacheco R."/>
            <person name="Padilla G."/>
            <person name="Ferreira P."/>
            <person name="Barriuso J."/>
            <person name="Kellner H."/>
            <person name="Castanera R."/>
            <person name="Alfaro M."/>
            <person name="Ramirez L."/>
            <person name="Pisabarro A.G."/>
            <person name="Kuo A."/>
            <person name="Tritt A."/>
            <person name="Lipzen A."/>
            <person name="He G."/>
            <person name="Yan M."/>
            <person name="Ng V."/>
            <person name="Cullen D."/>
            <person name="Martin F."/>
            <person name="Rosso M.-N."/>
            <person name="Henrissat B."/>
            <person name="Hibbett D."/>
            <person name="Martinez A.T."/>
            <person name="Grigoriev I.V."/>
        </authorList>
    </citation>
    <scope>NUCLEOTIDE SEQUENCE</scope>
    <source>
        <strain evidence="1">MF-IS2</strain>
    </source>
</reference>
<evidence type="ECO:0000313" key="2">
    <source>
        <dbReference type="Proteomes" id="UP000807342"/>
    </source>
</evidence>
<proteinExistence type="predicted"/>
<name>A0A9P6BYR3_9AGAR</name>
<comment type="caution">
    <text evidence="1">The sequence shown here is derived from an EMBL/GenBank/DDBJ whole genome shotgun (WGS) entry which is preliminary data.</text>
</comment>
<dbReference type="Proteomes" id="UP000807342">
    <property type="component" value="Unassembled WGS sequence"/>
</dbReference>
<accession>A0A9P6BYR3</accession>
<organism evidence="1 2">
    <name type="scientific">Macrolepiota fuliginosa MF-IS2</name>
    <dbReference type="NCBI Taxonomy" id="1400762"/>
    <lineage>
        <taxon>Eukaryota</taxon>
        <taxon>Fungi</taxon>
        <taxon>Dikarya</taxon>
        <taxon>Basidiomycota</taxon>
        <taxon>Agaricomycotina</taxon>
        <taxon>Agaricomycetes</taxon>
        <taxon>Agaricomycetidae</taxon>
        <taxon>Agaricales</taxon>
        <taxon>Agaricineae</taxon>
        <taxon>Agaricaceae</taxon>
        <taxon>Macrolepiota</taxon>
    </lineage>
</organism>
<protein>
    <submittedName>
        <fullName evidence="1">Uncharacterized protein</fullName>
    </submittedName>
</protein>
<gene>
    <name evidence="1" type="ORF">P691DRAFT_810220</name>
</gene>
<evidence type="ECO:0000313" key="1">
    <source>
        <dbReference type="EMBL" id="KAF9442703.1"/>
    </source>
</evidence>
<sequence length="83" mass="9122">MTTITLGIAALCNSVNPSKINRGPSQSARAKGVVARGSTKEPYSAGEDVLWPWNIKNEVQLLESPYAVFRFIPSILYMFFADS</sequence>
<keyword evidence="2" id="KW-1185">Reference proteome</keyword>